<reference evidence="14" key="1">
    <citation type="submission" date="2018-11" db="EMBL/GenBank/DDBJ databases">
        <title>Henneguya salminicola genome and transcriptome.</title>
        <authorList>
            <person name="Yahalomi D."/>
            <person name="Atkinson S.D."/>
            <person name="Neuhof M."/>
            <person name="Chang E.S."/>
            <person name="Philippe H."/>
            <person name="Cartwright P."/>
            <person name="Bartholomew J.L."/>
            <person name="Huchon D."/>
        </authorList>
    </citation>
    <scope>NUCLEOTIDE SEQUENCE</scope>
    <source>
        <strain evidence="14">Hz1</strain>
        <tissue evidence="14">Whole</tissue>
    </source>
</reference>
<evidence type="ECO:0000256" key="11">
    <source>
        <dbReference type="RuleBase" id="RU003832"/>
    </source>
</evidence>
<evidence type="ECO:0000256" key="9">
    <source>
        <dbReference type="ARBA" id="ARBA00023180"/>
    </source>
</evidence>
<keyword evidence="8" id="KW-0472">Membrane</keyword>
<accession>A0A6G3MFC6</accession>
<comment type="subcellular location">
    <subcellularLocation>
        <location evidence="10">Endomembrane system</location>
        <topology evidence="10">Single-pass type II membrane protein</topology>
    </subcellularLocation>
    <subcellularLocation>
        <location evidence="11">Golgi apparatus</location>
        <location evidence="11">Golgi stack membrane</location>
        <topology evidence="11">Single-pass type II membrane protein</topology>
    </subcellularLocation>
</comment>
<evidence type="ECO:0000256" key="2">
    <source>
        <dbReference type="ARBA" id="ARBA00008919"/>
    </source>
</evidence>
<dbReference type="Pfam" id="PF17039">
    <property type="entry name" value="Glyco_tran_10_N"/>
    <property type="match status" value="1"/>
</dbReference>
<evidence type="ECO:0000256" key="4">
    <source>
        <dbReference type="ARBA" id="ARBA00022679"/>
    </source>
</evidence>
<organism evidence="14">
    <name type="scientific">Henneguya salminicola</name>
    <name type="common">Myxosporean</name>
    <dbReference type="NCBI Taxonomy" id="69463"/>
    <lineage>
        <taxon>Eukaryota</taxon>
        <taxon>Metazoa</taxon>
        <taxon>Cnidaria</taxon>
        <taxon>Myxozoa</taxon>
        <taxon>Myxosporea</taxon>
        <taxon>Bivalvulida</taxon>
        <taxon>Platysporina</taxon>
        <taxon>Myxobolidae</taxon>
        <taxon>Henneguya</taxon>
    </lineage>
</organism>
<dbReference type="PANTHER" id="PTHR11929">
    <property type="entry name" value="ALPHA- 1,3 -FUCOSYLTRANSFERASE"/>
    <property type="match status" value="1"/>
</dbReference>
<keyword evidence="9" id="KW-0325">Glycoprotein</keyword>
<keyword evidence="11" id="KW-0333">Golgi apparatus</keyword>
<dbReference type="AlphaFoldDB" id="A0A6G3MFC6"/>
<dbReference type="SUPFAM" id="SSF53756">
    <property type="entry name" value="UDP-Glycosyltransferase/glycogen phosphorylase"/>
    <property type="match status" value="1"/>
</dbReference>
<dbReference type="Pfam" id="PF00852">
    <property type="entry name" value="Glyco_transf_10"/>
    <property type="match status" value="1"/>
</dbReference>
<evidence type="ECO:0000259" key="12">
    <source>
        <dbReference type="Pfam" id="PF00852"/>
    </source>
</evidence>
<keyword evidence="7" id="KW-1133">Transmembrane helix</keyword>
<evidence type="ECO:0000256" key="10">
    <source>
        <dbReference type="ARBA" id="ARBA00060399"/>
    </source>
</evidence>
<dbReference type="UniPathway" id="UPA00378"/>
<evidence type="ECO:0000256" key="6">
    <source>
        <dbReference type="ARBA" id="ARBA00022968"/>
    </source>
</evidence>
<feature type="domain" description="Fucosyltransferase N-terminal" evidence="13">
    <location>
        <begin position="30"/>
        <end position="141"/>
    </location>
</feature>
<dbReference type="PANTHER" id="PTHR11929:SF226">
    <property type="entry name" value="ATP-DEPENDENT DNA HELICASE-RELATED"/>
    <property type="match status" value="1"/>
</dbReference>
<keyword evidence="6" id="KW-0735">Signal-anchor</keyword>
<comment type="pathway">
    <text evidence="1">Protein modification; protein glycosylation.</text>
</comment>
<dbReference type="InterPro" id="IPR038577">
    <property type="entry name" value="GT10-like_C_sf"/>
</dbReference>
<evidence type="ECO:0000313" key="14">
    <source>
        <dbReference type="EMBL" id="NDJ92748.1"/>
    </source>
</evidence>
<dbReference type="InterPro" id="IPR031481">
    <property type="entry name" value="Glyco_tran_10_N"/>
</dbReference>
<evidence type="ECO:0000256" key="5">
    <source>
        <dbReference type="ARBA" id="ARBA00022692"/>
    </source>
</evidence>
<evidence type="ECO:0000256" key="7">
    <source>
        <dbReference type="ARBA" id="ARBA00022989"/>
    </source>
</evidence>
<dbReference type="InterPro" id="IPR055270">
    <property type="entry name" value="Glyco_tran_10_C"/>
</dbReference>
<evidence type="ECO:0000256" key="1">
    <source>
        <dbReference type="ARBA" id="ARBA00004922"/>
    </source>
</evidence>
<keyword evidence="3 11" id="KW-0328">Glycosyltransferase</keyword>
<proteinExistence type="inferred from homology"/>
<dbReference type="Gene3D" id="3.40.50.11660">
    <property type="entry name" value="Glycosyl transferase family 10, C-terminal domain"/>
    <property type="match status" value="1"/>
</dbReference>
<sequence>MFDLIQLFLTFNCISVLLHIYFSENISGSNKTTILIYRFYYDQILIPELEIKKCPQSKKFIIIRSETVVDFDIVILHFMEHEDFMKEYLTTKDRSKKIMILFNFEPPHAARKRFSYYRSREHFFHWVYSYYETSYFYFPYGSYGKSKISNYKDRIIRQEFQKRKDSAVAIISNCDTEHNGRLKYVMELQKYFLVDTYGRCFNSHISREDREKILQSYKFVLSFENCNCQDYFTEKYWNALIYGAIPIVLGHNKNFTQLIPGSYINVFDFTHPKYLSQHMRSISSDINEFKKYYQWKKKYFVLTDYFFIDSCVILSQISNMLAETIREDDTIHKIGNLSICLDRETILRQTLST</sequence>
<protein>
    <recommendedName>
        <fullName evidence="11">Fucosyltransferase</fullName>
        <ecNumber evidence="11">2.4.1.-</ecNumber>
    </recommendedName>
</protein>
<dbReference type="EMBL" id="GHBP01001453">
    <property type="protein sequence ID" value="NDJ92748.1"/>
    <property type="molecule type" value="Transcribed_RNA"/>
</dbReference>
<dbReference type="GO" id="GO:0046920">
    <property type="term" value="F:alpha-(1-&gt;3)-fucosyltransferase activity"/>
    <property type="evidence" value="ECO:0007669"/>
    <property type="project" value="TreeGrafter"/>
</dbReference>
<keyword evidence="5 11" id="KW-0812">Transmembrane</keyword>
<keyword evidence="4 11" id="KW-0808">Transferase</keyword>
<feature type="domain" description="Fucosyltransferase C-terminal" evidence="12">
    <location>
        <begin position="161"/>
        <end position="306"/>
    </location>
</feature>
<evidence type="ECO:0000256" key="3">
    <source>
        <dbReference type="ARBA" id="ARBA00022676"/>
    </source>
</evidence>
<evidence type="ECO:0000256" key="8">
    <source>
        <dbReference type="ARBA" id="ARBA00023136"/>
    </source>
</evidence>
<dbReference type="EC" id="2.4.1.-" evidence="11"/>
<comment type="similarity">
    <text evidence="2 11">Belongs to the glycosyltransferase 10 family.</text>
</comment>
<dbReference type="FunFam" id="3.40.50.11660:FF:000002">
    <property type="entry name" value="Alpha-(1,3)-fucosyltransferase"/>
    <property type="match status" value="1"/>
</dbReference>
<name>A0A6G3MFC6_HENSL</name>
<evidence type="ECO:0000259" key="13">
    <source>
        <dbReference type="Pfam" id="PF17039"/>
    </source>
</evidence>
<dbReference type="InterPro" id="IPR001503">
    <property type="entry name" value="Glyco_trans_10"/>
</dbReference>
<dbReference type="GO" id="GO:0032580">
    <property type="term" value="C:Golgi cisterna membrane"/>
    <property type="evidence" value="ECO:0007669"/>
    <property type="project" value="UniProtKB-SubCell"/>
</dbReference>